<evidence type="ECO:0000259" key="4">
    <source>
        <dbReference type="PROSITE" id="PS01124"/>
    </source>
</evidence>
<dbReference type="InterPro" id="IPR050204">
    <property type="entry name" value="AraC_XylS_family_regulators"/>
</dbReference>
<sequence length="224" mass="24445">MKIDISLGQPPELADSGAAPTAAVYGLRTRPTTLTRFDGPSINVDLTPPGAYALLAVPLWKVTDTVIDLVDAVGHGADRIVPRLTEATGWPERMALLDDALTAWTETGPRPAPQVLRAWYRLRHSHGRIPIERLAAEVGWTRRHLLNQFRTQIGLTPKAAARVIRFQHGLHLLRLPGPRRSLADLAQAVGYSDQAHLTREFGSLADVTPAQLGTVVPISSRFNA</sequence>
<gene>
    <name evidence="5" type="ORF">BB31_06900</name>
</gene>
<organism evidence="5 6">
    <name type="scientific">Amycolatopsis lurida NRRL 2430</name>
    <dbReference type="NCBI Taxonomy" id="1460371"/>
    <lineage>
        <taxon>Bacteria</taxon>
        <taxon>Bacillati</taxon>
        <taxon>Actinomycetota</taxon>
        <taxon>Actinomycetes</taxon>
        <taxon>Pseudonocardiales</taxon>
        <taxon>Pseudonocardiaceae</taxon>
        <taxon>Amycolatopsis</taxon>
    </lineage>
</organism>
<protein>
    <recommendedName>
        <fullName evidence="4">HTH araC/xylS-type domain-containing protein</fullName>
    </recommendedName>
</protein>
<reference evidence="5 6" key="1">
    <citation type="journal article" date="2014" name="Genome Announc.">
        <title>Draft Genome Sequence of Amycolatopsis lurida NRRL 2430, Producer of the Glycopeptide Family Antibiotic Ristocetin.</title>
        <authorList>
            <person name="Kwun M.J."/>
            <person name="Hong H.J."/>
        </authorList>
    </citation>
    <scope>NUCLEOTIDE SEQUENCE [LARGE SCALE GENOMIC DNA]</scope>
    <source>
        <strain evidence="5 6">NRRL 2430</strain>
    </source>
</reference>
<dbReference type="Gene3D" id="1.10.10.60">
    <property type="entry name" value="Homeodomain-like"/>
    <property type="match status" value="1"/>
</dbReference>
<dbReference type="GO" id="GO:0043565">
    <property type="term" value="F:sequence-specific DNA binding"/>
    <property type="evidence" value="ECO:0007669"/>
    <property type="project" value="InterPro"/>
</dbReference>
<name>A0A2P2FZA5_AMYLU</name>
<dbReference type="SUPFAM" id="SSF46689">
    <property type="entry name" value="Homeodomain-like"/>
    <property type="match status" value="2"/>
</dbReference>
<dbReference type="PROSITE" id="PS01124">
    <property type="entry name" value="HTH_ARAC_FAMILY_2"/>
    <property type="match status" value="1"/>
</dbReference>
<dbReference type="InterPro" id="IPR009057">
    <property type="entry name" value="Homeodomain-like_sf"/>
</dbReference>
<keyword evidence="2" id="KW-0238">DNA-binding</keyword>
<evidence type="ECO:0000313" key="6">
    <source>
        <dbReference type="Proteomes" id="UP000256220"/>
    </source>
</evidence>
<dbReference type="PANTHER" id="PTHR46796">
    <property type="entry name" value="HTH-TYPE TRANSCRIPTIONAL ACTIVATOR RHAS-RELATED"/>
    <property type="match status" value="1"/>
</dbReference>
<evidence type="ECO:0000256" key="3">
    <source>
        <dbReference type="ARBA" id="ARBA00023163"/>
    </source>
</evidence>
<evidence type="ECO:0000256" key="1">
    <source>
        <dbReference type="ARBA" id="ARBA00023015"/>
    </source>
</evidence>
<evidence type="ECO:0000256" key="2">
    <source>
        <dbReference type="ARBA" id="ARBA00023125"/>
    </source>
</evidence>
<accession>A0A2P2FZA5</accession>
<dbReference type="SMART" id="SM00342">
    <property type="entry name" value="HTH_ARAC"/>
    <property type="match status" value="1"/>
</dbReference>
<keyword evidence="6" id="KW-1185">Reference proteome</keyword>
<feature type="domain" description="HTH araC/xylS-type" evidence="4">
    <location>
        <begin position="114"/>
        <end position="215"/>
    </location>
</feature>
<dbReference type="PANTHER" id="PTHR46796:SF15">
    <property type="entry name" value="BLL1074 PROTEIN"/>
    <property type="match status" value="1"/>
</dbReference>
<proteinExistence type="predicted"/>
<comment type="caution">
    <text evidence="5">The sequence shown here is derived from an EMBL/GenBank/DDBJ whole genome shotgun (WGS) entry which is preliminary data.</text>
</comment>
<keyword evidence="3" id="KW-0804">Transcription</keyword>
<dbReference type="EMBL" id="JFBM01000004">
    <property type="protein sequence ID" value="KFU82061.1"/>
    <property type="molecule type" value="Genomic_DNA"/>
</dbReference>
<dbReference type="RefSeq" id="WP_158005356.1">
    <property type="nucleotide sequence ID" value="NZ_JFBM01000004.1"/>
</dbReference>
<keyword evidence="1" id="KW-0805">Transcription regulation</keyword>
<dbReference type="AlphaFoldDB" id="A0A2P2FZA5"/>
<dbReference type="InterPro" id="IPR018060">
    <property type="entry name" value="HTH_AraC"/>
</dbReference>
<evidence type="ECO:0000313" key="5">
    <source>
        <dbReference type="EMBL" id="KFU82061.1"/>
    </source>
</evidence>
<dbReference type="GO" id="GO:0003700">
    <property type="term" value="F:DNA-binding transcription factor activity"/>
    <property type="evidence" value="ECO:0007669"/>
    <property type="project" value="InterPro"/>
</dbReference>
<dbReference type="Pfam" id="PF12833">
    <property type="entry name" value="HTH_18"/>
    <property type="match status" value="1"/>
</dbReference>
<dbReference type="Proteomes" id="UP000256220">
    <property type="component" value="Unassembled WGS sequence"/>
</dbReference>